<dbReference type="PIRSF" id="PIRSF028291">
    <property type="entry name" value="UCP028291"/>
    <property type="match status" value="1"/>
</dbReference>
<accession>A0A0A0CY80</accession>
<reference evidence="1 2" key="1">
    <citation type="submission" date="2014-01" db="EMBL/GenBank/DDBJ databases">
        <title>Genome sequence determination for a cystic fibrosis isolate, Inquilinus limosus.</title>
        <authorList>
            <person name="Pino M."/>
            <person name="Di Conza J."/>
            <person name="Gutkind G."/>
        </authorList>
    </citation>
    <scope>NUCLEOTIDE SEQUENCE [LARGE SCALE GENOMIC DNA]</scope>
    <source>
        <strain evidence="1 2">MP06</strain>
    </source>
</reference>
<organism evidence="1 2">
    <name type="scientific">Inquilinus limosus MP06</name>
    <dbReference type="NCBI Taxonomy" id="1398085"/>
    <lineage>
        <taxon>Bacteria</taxon>
        <taxon>Pseudomonadati</taxon>
        <taxon>Pseudomonadota</taxon>
        <taxon>Alphaproteobacteria</taxon>
        <taxon>Rhodospirillales</taxon>
        <taxon>Rhodospirillaceae</taxon>
        <taxon>Inquilinus</taxon>
    </lineage>
</organism>
<dbReference type="Gene3D" id="3.30.310.50">
    <property type="entry name" value="Alpha-D-phosphohexomutase, C-terminal domain"/>
    <property type="match status" value="1"/>
</dbReference>
<evidence type="ECO:0000313" key="2">
    <source>
        <dbReference type="Proteomes" id="UP000029995"/>
    </source>
</evidence>
<dbReference type="RefSeq" id="WP_034848287.1">
    <property type="nucleotide sequence ID" value="NZ_JANX01000786.1"/>
</dbReference>
<proteinExistence type="predicted"/>
<dbReference type="OrthoDB" id="9806511at2"/>
<protein>
    <submittedName>
        <fullName evidence="1">2,4-dihydroxyhept-2-ene-1,7-dioic acid aldolase</fullName>
    </submittedName>
</protein>
<dbReference type="Pfam" id="PF09981">
    <property type="entry name" value="DUF2218"/>
    <property type="match status" value="1"/>
</dbReference>
<dbReference type="AlphaFoldDB" id="A0A0A0CY80"/>
<comment type="caution">
    <text evidence="1">The sequence shown here is derived from an EMBL/GenBank/DDBJ whole genome shotgun (WGS) entry which is preliminary data.</text>
</comment>
<dbReference type="InterPro" id="IPR014543">
    <property type="entry name" value="UCP028291"/>
</dbReference>
<dbReference type="Proteomes" id="UP000029995">
    <property type="component" value="Unassembled WGS sequence"/>
</dbReference>
<evidence type="ECO:0000313" key="1">
    <source>
        <dbReference type="EMBL" id="KGM30553.1"/>
    </source>
</evidence>
<sequence length="94" mass="10496">MPSSEARIPTEHASKYLQQLCKHFGHRIPATFDAEKGHLTFEMGTTTLAAEPALLVLRNEAPEAAGLARLEEVVASHLVRFAFREELTIDWRPA</sequence>
<dbReference type="EMBL" id="JANX01000786">
    <property type="protein sequence ID" value="KGM30553.1"/>
    <property type="molecule type" value="Genomic_DNA"/>
</dbReference>
<name>A0A0A0CY80_9PROT</name>
<gene>
    <name evidence="1" type="ORF">P409_32335</name>
</gene>